<keyword evidence="5 7" id="KW-1133">Transmembrane helix</keyword>
<feature type="transmembrane region" description="Helical" evidence="7">
    <location>
        <begin position="99"/>
        <end position="121"/>
    </location>
</feature>
<feature type="transmembrane region" description="Helical" evidence="7">
    <location>
        <begin position="170"/>
        <end position="189"/>
    </location>
</feature>
<keyword evidence="4 7" id="KW-0812">Transmembrane</keyword>
<evidence type="ECO:0000256" key="6">
    <source>
        <dbReference type="ARBA" id="ARBA00023136"/>
    </source>
</evidence>
<evidence type="ECO:0000256" key="4">
    <source>
        <dbReference type="ARBA" id="ARBA00022692"/>
    </source>
</evidence>
<gene>
    <name evidence="8" type="ORF">XD72_0763</name>
    <name evidence="9" type="ORF">XE07_1144</name>
</gene>
<protein>
    <submittedName>
        <fullName evidence="9">Xanthine/uracil/vitamin C permease</fullName>
    </submittedName>
</protein>
<dbReference type="PANTHER" id="PTHR43337:SF1">
    <property type="entry name" value="XANTHINE_URACIL PERMEASE C887.17-RELATED"/>
    <property type="match status" value="1"/>
</dbReference>
<evidence type="ECO:0000313" key="9">
    <source>
        <dbReference type="EMBL" id="KUK96386.1"/>
    </source>
</evidence>
<evidence type="ECO:0000256" key="3">
    <source>
        <dbReference type="ARBA" id="ARBA00022448"/>
    </source>
</evidence>
<evidence type="ECO:0000256" key="7">
    <source>
        <dbReference type="SAM" id="Phobius"/>
    </source>
</evidence>
<dbReference type="Pfam" id="PF00860">
    <property type="entry name" value="Xan_ur_permease"/>
    <property type="match status" value="1"/>
</dbReference>
<keyword evidence="6 7" id="KW-0472">Membrane</keyword>
<comment type="similarity">
    <text evidence="2">Belongs to the nucleobase:cation symporter-2 (NCS2) (TC 2.A.40) family. Azg-like subfamily.</text>
</comment>
<reference evidence="10 11" key="2">
    <citation type="journal article" date="2015" name="MBio">
        <title>Genome-Resolved Metagenomic Analysis Reveals Roles for Candidate Phyla and Other Microbial Community Members in Biogeochemical Transformations in Oil Reservoirs.</title>
        <authorList>
            <person name="Hu P."/>
            <person name="Tom L."/>
            <person name="Singh A."/>
            <person name="Thomas B.C."/>
            <person name="Baker B.J."/>
            <person name="Piceno Y.M."/>
            <person name="Andersen G.L."/>
            <person name="Banfield J.F."/>
        </authorList>
    </citation>
    <scope>NUCLEOTIDE SEQUENCE [LARGE SCALE GENOMIC DNA]</scope>
    <source>
        <strain evidence="8">57_489</strain>
    </source>
</reference>
<evidence type="ECO:0000256" key="2">
    <source>
        <dbReference type="ARBA" id="ARBA00005697"/>
    </source>
</evidence>
<reference evidence="9" key="1">
    <citation type="journal article" date="2015" name="MBio">
        <title>Genome-resolved metagenomic analysis reveals roles for candidate phyla and other microbial community members in biogeochemical transformations in oil reservoirs.</title>
        <authorList>
            <person name="Hu P."/>
            <person name="Tom L."/>
            <person name="Singh A."/>
            <person name="Thomas B.C."/>
            <person name="Baker B.J."/>
            <person name="Piceno Y.M."/>
            <person name="Andersen G.L."/>
            <person name="Banfield J.F."/>
        </authorList>
    </citation>
    <scope>NUCLEOTIDE SEQUENCE [LARGE SCALE GENOMIC DNA]</scope>
    <source>
        <strain evidence="9">56_747</strain>
    </source>
</reference>
<feature type="transmembrane region" description="Helical" evidence="7">
    <location>
        <begin position="48"/>
        <end position="69"/>
    </location>
</feature>
<name>A0A117MCF0_9EURY</name>
<dbReference type="GO" id="GO:0005886">
    <property type="term" value="C:plasma membrane"/>
    <property type="evidence" value="ECO:0007669"/>
    <property type="project" value="TreeGrafter"/>
</dbReference>
<keyword evidence="3" id="KW-0813">Transport</keyword>
<feature type="transmembrane region" description="Helical" evidence="7">
    <location>
        <begin position="196"/>
        <end position="217"/>
    </location>
</feature>
<dbReference type="AlphaFoldDB" id="A0A117MCF0"/>
<dbReference type="GO" id="GO:0005345">
    <property type="term" value="F:purine nucleobase transmembrane transporter activity"/>
    <property type="evidence" value="ECO:0007669"/>
    <property type="project" value="TreeGrafter"/>
</dbReference>
<dbReference type="GO" id="GO:0012505">
    <property type="term" value="C:endomembrane system"/>
    <property type="evidence" value="ECO:0007669"/>
    <property type="project" value="UniProtKB-SubCell"/>
</dbReference>
<dbReference type="PATRIC" id="fig|301375.6.peg.30"/>
<feature type="transmembrane region" description="Helical" evidence="7">
    <location>
        <begin position="76"/>
        <end position="93"/>
    </location>
</feature>
<proteinExistence type="inferred from homology"/>
<evidence type="ECO:0000313" key="11">
    <source>
        <dbReference type="Proteomes" id="UP000057043"/>
    </source>
</evidence>
<dbReference type="EMBL" id="LGFT01000013">
    <property type="protein sequence ID" value="KUK44864.1"/>
    <property type="molecule type" value="Genomic_DNA"/>
</dbReference>
<feature type="transmembrane region" description="Helical" evidence="7">
    <location>
        <begin position="247"/>
        <end position="270"/>
    </location>
</feature>
<dbReference type="InterPro" id="IPR006043">
    <property type="entry name" value="NCS2"/>
</dbReference>
<feature type="transmembrane region" description="Helical" evidence="7">
    <location>
        <begin position="347"/>
        <end position="369"/>
    </location>
</feature>
<dbReference type="PANTHER" id="PTHR43337">
    <property type="entry name" value="XANTHINE/URACIL PERMEASE C887.17-RELATED"/>
    <property type="match status" value="1"/>
</dbReference>
<sequence>MITRISRIFDLYNNGTEIKTEVLAGVTAFLATMYIILVNPAVLSEAGLPFNAVLTATVLVSAFSSILMGLYAKNPIVVAPGMSINYLFAYTVVEVEGVPWDTALGCVFWAGVIFLILTVLDKRKLILEGVPPMLRYGFAGGIGLFIAALGFESAGFVVPLESGVLGWGKISATTLTFLAGFIFTAVLMVRRVRGSLILGIAATALLAWGVEISLGMVTPTLPGGLWSSPDFNLLLQLDLRGSLGLSLWPVIFVFLLSCLFDSLATCVGVCEAGNLIDEEGDPRNLSKSLRANAIGVVVSAILGTSPSTCFVESAAGVQEGGRTGLAAVVTGLLFLPFLFLSPLLSIVPALATAPALVLVGVFMLKPLIYVRWERLDDAIPFFMAMFLMPLTYSITQGIIWGCLSWTVLKAACGKRSQVPLVMWAMALLSLLLLIDLERFIH</sequence>
<feature type="transmembrane region" description="Helical" evidence="7">
    <location>
        <begin position="321"/>
        <end position="340"/>
    </location>
</feature>
<dbReference type="InterPro" id="IPR045018">
    <property type="entry name" value="Azg-like"/>
</dbReference>
<accession>A0A117MCF0</accession>
<feature type="transmembrane region" description="Helical" evidence="7">
    <location>
        <begin position="420"/>
        <end position="440"/>
    </location>
</feature>
<feature type="transmembrane region" description="Helical" evidence="7">
    <location>
        <begin position="133"/>
        <end position="158"/>
    </location>
</feature>
<comment type="subcellular location">
    <subcellularLocation>
        <location evidence="1">Endomembrane system</location>
        <topology evidence="1">Multi-pass membrane protein</topology>
    </subcellularLocation>
</comment>
<evidence type="ECO:0000313" key="8">
    <source>
        <dbReference type="EMBL" id="KUK44864.1"/>
    </source>
</evidence>
<evidence type="ECO:0000256" key="5">
    <source>
        <dbReference type="ARBA" id="ARBA00022989"/>
    </source>
</evidence>
<feature type="transmembrane region" description="Helical" evidence="7">
    <location>
        <begin position="381"/>
        <end position="408"/>
    </location>
</feature>
<organism evidence="9 10">
    <name type="scientific">Methanothrix harundinacea</name>
    <dbReference type="NCBI Taxonomy" id="301375"/>
    <lineage>
        <taxon>Archaea</taxon>
        <taxon>Methanobacteriati</taxon>
        <taxon>Methanobacteriota</taxon>
        <taxon>Stenosarchaea group</taxon>
        <taxon>Methanomicrobia</taxon>
        <taxon>Methanotrichales</taxon>
        <taxon>Methanotrichaceae</taxon>
        <taxon>Methanothrix</taxon>
    </lineage>
</organism>
<dbReference type="Proteomes" id="UP000053961">
    <property type="component" value="Unassembled WGS sequence"/>
</dbReference>
<dbReference type="Proteomes" id="UP000057043">
    <property type="component" value="Unassembled WGS sequence"/>
</dbReference>
<feature type="transmembrane region" description="Helical" evidence="7">
    <location>
        <begin position="21"/>
        <end position="42"/>
    </location>
</feature>
<dbReference type="EMBL" id="LGHB01000014">
    <property type="protein sequence ID" value="KUK96386.1"/>
    <property type="molecule type" value="Genomic_DNA"/>
</dbReference>
<evidence type="ECO:0000256" key="1">
    <source>
        <dbReference type="ARBA" id="ARBA00004127"/>
    </source>
</evidence>
<evidence type="ECO:0000313" key="10">
    <source>
        <dbReference type="Proteomes" id="UP000053961"/>
    </source>
</evidence>
<comment type="caution">
    <text evidence="9">The sequence shown here is derived from an EMBL/GenBank/DDBJ whole genome shotgun (WGS) entry which is preliminary data.</text>
</comment>